<dbReference type="EMBL" id="UINC01000076">
    <property type="protein sequence ID" value="SUZ48576.1"/>
    <property type="molecule type" value="Genomic_DNA"/>
</dbReference>
<sequence>MLEAMLFSPSVSVNLTTALSRRTAHIALISDAPSLS</sequence>
<proteinExistence type="predicted"/>
<organism evidence="1">
    <name type="scientific">marine metagenome</name>
    <dbReference type="NCBI Taxonomy" id="408172"/>
    <lineage>
        <taxon>unclassified sequences</taxon>
        <taxon>metagenomes</taxon>
        <taxon>ecological metagenomes</taxon>
    </lineage>
</organism>
<name>A0A381N1W7_9ZZZZ</name>
<accession>A0A381N1W7</accession>
<dbReference type="AlphaFoldDB" id="A0A381N1W7"/>
<gene>
    <name evidence="1" type="ORF">METZ01_LOCUS1430</name>
</gene>
<evidence type="ECO:0000313" key="1">
    <source>
        <dbReference type="EMBL" id="SUZ48576.1"/>
    </source>
</evidence>
<reference evidence="1" key="1">
    <citation type="submission" date="2018-05" db="EMBL/GenBank/DDBJ databases">
        <authorList>
            <person name="Lanie J.A."/>
            <person name="Ng W.-L."/>
            <person name="Kazmierczak K.M."/>
            <person name="Andrzejewski T.M."/>
            <person name="Davidsen T.M."/>
            <person name="Wayne K.J."/>
            <person name="Tettelin H."/>
            <person name="Glass J.I."/>
            <person name="Rusch D."/>
            <person name="Podicherti R."/>
            <person name="Tsui H.-C.T."/>
            <person name="Winkler M.E."/>
        </authorList>
    </citation>
    <scope>NUCLEOTIDE SEQUENCE</scope>
</reference>
<protein>
    <submittedName>
        <fullName evidence="1">Uncharacterized protein</fullName>
    </submittedName>
</protein>